<reference evidence="2 3" key="2">
    <citation type="journal article" date="2018" name="New Phytol.">
        <title>High intraspecific genome diversity in the model arbuscular mycorrhizal symbiont Rhizophagus irregularis.</title>
        <authorList>
            <person name="Chen E.C.H."/>
            <person name="Morin E."/>
            <person name="Beaudet D."/>
            <person name="Noel J."/>
            <person name="Yildirir G."/>
            <person name="Ndikumana S."/>
            <person name="Charron P."/>
            <person name="St-Onge C."/>
            <person name="Giorgi J."/>
            <person name="Kruger M."/>
            <person name="Marton T."/>
            <person name="Ropars J."/>
            <person name="Grigoriev I.V."/>
            <person name="Hainaut M."/>
            <person name="Henrissat B."/>
            <person name="Roux C."/>
            <person name="Martin F."/>
            <person name="Corradi N."/>
        </authorList>
    </citation>
    <scope>NUCLEOTIDE SEQUENCE [LARGE SCALE GENOMIC DNA]</scope>
    <source>
        <strain evidence="2 3">DAOM 197198</strain>
    </source>
</reference>
<feature type="compositionally biased region" description="Polar residues" evidence="1">
    <location>
        <begin position="103"/>
        <end position="117"/>
    </location>
</feature>
<feature type="compositionally biased region" description="Acidic residues" evidence="1">
    <location>
        <begin position="420"/>
        <end position="431"/>
    </location>
</feature>
<reference evidence="2 3" key="1">
    <citation type="journal article" date="2013" name="Proc. Natl. Acad. Sci. U.S.A.">
        <title>Genome of an arbuscular mycorrhizal fungus provides insight into the oldest plant symbiosis.</title>
        <authorList>
            <person name="Tisserant E."/>
            <person name="Malbreil M."/>
            <person name="Kuo A."/>
            <person name="Kohler A."/>
            <person name="Symeonidi A."/>
            <person name="Balestrini R."/>
            <person name="Charron P."/>
            <person name="Duensing N."/>
            <person name="Frei Dit Frey N."/>
            <person name="Gianinazzi-Pearson V."/>
            <person name="Gilbert L.B."/>
            <person name="Handa Y."/>
            <person name="Herr J.R."/>
            <person name="Hijri M."/>
            <person name="Koul R."/>
            <person name="Kawaguchi M."/>
            <person name="Krajinski F."/>
            <person name="Lammers P.J."/>
            <person name="Masclaux F.G."/>
            <person name="Murat C."/>
            <person name="Morin E."/>
            <person name="Ndikumana S."/>
            <person name="Pagni M."/>
            <person name="Petitpierre D."/>
            <person name="Requena N."/>
            <person name="Rosikiewicz P."/>
            <person name="Riley R."/>
            <person name="Saito K."/>
            <person name="San Clemente H."/>
            <person name="Shapiro H."/>
            <person name="van Tuinen D."/>
            <person name="Becard G."/>
            <person name="Bonfante P."/>
            <person name="Paszkowski U."/>
            <person name="Shachar-Hill Y.Y."/>
            <person name="Tuskan G.A."/>
            <person name="Young P.W."/>
            <person name="Sanders I.R."/>
            <person name="Henrissat B."/>
            <person name="Rensing S.A."/>
            <person name="Grigoriev I.V."/>
            <person name="Corradi N."/>
            <person name="Roux C."/>
            <person name="Martin F."/>
        </authorList>
    </citation>
    <scope>NUCLEOTIDE SEQUENCE [LARGE SCALE GENOMIC DNA]</scope>
    <source>
        <strain evidence="2 3">DAOM 197198</strain>
    </source>
</reference>
<dbReference type="EMBL" id="AUPC02000300">
    <property type="protein sequence ID" value="POG62435.1"/>
    <property type="molecule type" value="Genomic_DNA"/>
</dbReference>
<protein>
    <submittedName>
        <fullName evidence="2">Uncharacterized protein</fullName>
    </submittedName>
</protein>
<comment type="caution">
    <text evidence="2">The sequence shown here is derived from an EMBL/GenBank/DDBJ whole genome shotgun (WGS) entry which is preliminary data.</text>
</comment>
<dbReference type="Proteomes" id="UP000018888">
    <property type="component" value="Unassembled WGS sequence"/>
</dbReference>
<dbReference type="VEuPathDB" id="FungiDB:RhiirFUN_001390"/>
<keyword evidence="3" id="KW-1185">Reference proteome</keyword>
<sequence length="444" mass="51636">MASKRSKNAKNSKKRKQAFDIPEGQRRKQALDVPEGQNESQQNIFAQMLSVESSEIPKDQRTDREKSPTGPFVLVTPFDVDRERSLVKSVYFTPANREKSSTNRENSLVRTAHTETSISTTLTPSVTPMSYERTSRMPTPILSPMQIDLDKEIDYYNVDDDDNEEQNDNRDKSDTCEPLPKPHNVEGERYLTVKEFNYAMNTLDGKRVYKNVAKEFIPTSLYLSDIEYRKALETYLSKHAEHYIKNIGQNAWISLFSDKLLAEIKTKCRSRRNDFAASIRSAMFSVFGEQRLERIDNNSSSMKIAEWKQNQKTRNAFYELFKNHDILTKIGHLVFKQYRDKELHFTHCAYILSICDILLNPNNYSIKCNNKSVTKRVEFFLQAFRNKMQITLQIMEELAEKEVKEVSQKTDQYESAVAEESSDSVENENYDDFINNLDSQFPQD</sequence>
<feature type="compositionally biased region" description="Polar residues" evidence="1">
    <location>
        <begin position="37"/>
        <end position="53"/>
    </location>
</feature>
<feature type="compositionally biased region" description="Basic and acidic residues" evidence="1">
    <location>
        <begin position="55"/>
        <end position="67"/>
    </location>
</feature>
<gene>
    <name evidence="2" type="ORF">GLOIN_2v1846469</name>
</gene>
<evidence type="ECO:0000313" key="3">
    <source>
        <dbReference type="Proteomes" id="UP000018888"/>
    </source>
</evidence>
<evidence type="ECO:0000256" key="1">
    <source>
        <dbReference type="SAM" id="MobiDB-lite"/>
    </source>
</evidence>
<proteinExistence type="predicted"/>
<feature type="region of interest" description="Disordered" evidence="1">
    <location>
        <begin position="97"/>
        <end position="117"/>
    </location>
</feature>
<feature type="compositionally biased region" description="Basic residues" evidence="1">
    <location>
        <begin position="1"/>
        <end position="16"/>
    </location>
</feature>
<feature type="region of interest" description="Disordered" evidence="1">
    <location>
        <begin position="412"/>
        <end position="444"/>
    </location>
</feature>
<evidence type="ECO:0000313" key="2">
    <source>
        <dbReference type="EMBL" id="POG62435.1"/>
    </source>
</evidence>
<name>A0A2H5T1F9_RHIID</name>
<accession>A0A2H5T1F9</accession>
<organism evidence="2 3">
    <name type="scientific">Rhizophagus irregularis (strain DAOM 181602 / DAOM 197198 / MUCL 43194)</name>
    <name type="common">Arbuscular mycorrhizal fungus</name>
    <name type="synonym">Glomus intraradices</name>
    <dbReference type="NCBI Taxonomy" id="747089"/>
    <lineage>
        <taxon>Eukaryota</taxon>
        <taxon>Fungi</taxon>
        <taxon>Fungi incertae sedis</taxon>
        <taxon>Mucoromycota</taxon>
        <taxon>Glomeromycotina</taxon>
        <taxon>Glomeromycetes</taxon>
        <taxon>Glomerales</taxon>
        <taxon>Glomeraceae</taxon>
        <taxon>Rhizophagus</taxon>
    </lineage>
</organism>
<feature type="region of interest" description="Disordered" evidence="1">
    <location>
        <begin position="159"/>
        <end position="184"/>
    </location>
</feature>
<feature type="region of interest" description="Disordered" evidence="1">
    <location>
        <begin position="1"/>
        <end position="70"/>
    </location>
</feature>
<dbReference type="AlphaFoldDB" id="A0A2H5T1F9"/>